<evidence type="ECO:0000313" key="2">
    <source>
        <dbReference type="Proteomes" id="UP000499080"/>
    </source>
</evidence>
<proteinExistence type="predicted"/>
<keyword evidence="2" id="KW-1185">Reference proteome</keyword>
<gene>
    <name evidence="1" type="ORF">AVEN_125004_1</name>
</gene>
<organism evidence="1 2">
    <name type="scientific">Araneus ventricosus</name>
    <name type="common">Orbweaver spider</name>
    <name type="synonym">Epeira ventricosa</name>
    <dbReference type="NCBI Taxonomy" id="182803"/>
    <lineage>
        <taxon>Eukaryota</taxon>
        <taxon>Metazoa</taxon>
        <taxon>Ecdysozoa</taxon>
        <taxon>Arthropoda</taxon>
        <taxon>Chelicerata</taxon>
        <taxon>Arachnida</taxon>
        <taxon>Araneae</taxon>
        <taxon>Araneomorphae</taxon>
        <taxon>Entelegynae</taxon>
        <taxon>Araneoidea</taxon>
        <taxon>Araneidae</taxon>
        <taxon>Araneus</taxon>
    </lineage>
</organism>
<name>A0A4Y2ED61_ARAVE</name>
<dbReference type="Proteomes" id="UP000499080">
    <property type="component" value="Unassembled WGS sequence"/>
</dbReference>
<protein>
    <submittedName>
        <fullName evidence="1">Uncharacterized protein</fullName>
    </submittedName>
</protein>
<reference evidence="1 2" key="1">
    <citation type="journal article" date="2019" name="Sci. Rep.">
        <title>Orb-weaving spider Araneus ventricosus genome elucidates the spidroin gene catalogue.</title>
        <authorList>
            <person name="Kono N."/>
            <person name="Nakamura H."/>
            <person name="Ohtoshi R."/>
            <person name="Moran D.A.P."/>
            <person name="Shinohara A."/>
            <person name="Yoshida Y."/>
            <person name="Fujiwara M."/>
            <person name="Mori M."/>
            <person name="Tomita M."/>
            <person name="Arakawa K."/>
        </authorList>
    </citation>
    <scope>NUCLEOTIDE SEQUENCE [LARGE SCALE GENOMIC DNA]</scope>
</reference>
<dbReference type="EMBL" id="BGPR01000567">
    <property type="protein sequence ID" value="GBM26717.1"/>
    <property type="molecule type" value="Genomic_DNA"/>
</dbReference>
<comment type="caution">
    <text evidence="1">The sequence shown here is derived from an EMBL/GenBank/DDBJ whole genome shotgun (WGS) entry which is preliminary data.</text>
</comment>
<evidence type="ECO:0000313" key="1">
    <source>
        <dbReference type="EMBL" id="GBM26717.1"/>
    </source>
</evidence>
<dbReference type="AlphaFoldDB" id="A0A4Y2ED61"/>
<accession>A0A4Y2ED61</accession>
<sequence>MVGSRHRGRRIPGSSLDSTEYPPCMLVCSTLNHTYGDGDERPAYGVGHTTHPDSVYRTGFNALKIWKRRDGVVRNFGEKGQFKYRPRLGLRFKITRSVPK</sequence>